<organism evidence="2">
    <name type="scientific">marine metagenome</name>
    <dbReference type="NCBI Taxonomy" id="408172"/>
    <lineage>
        <taxon>unclassified sequences</taxon>
        <taxon>metagenomes</taxon>
        <taxon>ecological metagenomes</taxon>
    </lineage>
</organism>
<sequence length="384" mass="42341">VKDASVKLVNMLDPEVEIETISNGSIILRSPRSIDSYPDSQSEWLIKWANKTPDRVFIADRASSDGSWRKLSYKEFLDQIQSIGQALLNRNLSGERPVAILSDNGIDNALLLFAAMHVGIPVVPISPAYSLMSKDFGKLRFIIKLVKPGLVFAQDGTKFGHALSSVEFGDAEIVVSTNPPDGIEVTSFDTLTLVPPGERVDEAFSKVGPDTVAKILFTSGSTGQPKGVINTQRMLCSNQVAMSQVWTFLKERPPVTVDWLPWNHTFGGNHNLNMMLCNGGTIYIDSGKPATGLIEQTVANLKEISPTIYYNVPRGYDMLLPYLEKDEELRQSFFGDMDILFYAAAALTQNAWERLEQQSESVIGKRVMMLAGWGATETAPDCTQ</sequence>
<evidence type="ECO:0000259" key="1">
    <source>
        <dbReference type="Pfam" id="PF00501"/>
    </source>
</evidence>
<reference evidence="2" key="1">
    <citation type="submission" date="2018-05" db="EMBL/GenBank/DDBJ databases">
        <authorList>
            <person name="Lanie J.A."/>
            <person name="Ng W.-L."/>
            <person name="Kazmierczak K.M."/>
            <person name="Andrzejewski T.M."/>
            <person name="Davidsen T.M."/>
            <person name="Wayne K.J."/>
            <person name="Tettelin H."/>
            <person name="Glass J.I."/>
            <person name="Rusch D."/>
            <person name="Podicherti R."/>
            <person name="Tsui H.-C.T."/>
            <person name="Winkler M.E."/>
        </authorList>
    </citation>
    <scope>NUCLEOTIDE SEQUENCE</scope>
</reference>
<name>A0A382GTE0_9ZZZZ</name>
<feature type="non-terminal residue" evidence="2">
    <location>
        <position position="1"/>
    </location>
</feature>
<dbReference type="AlphaFoldDB" id="A0A382GTE0"/>
<proteinExistence type="predicted"/>
<gene>
    <name evidence="2" type="ORF">METZ01_LOCUS230667</name>
</gene>
<accession>A0A382GTE0</accession>
<dbReference type="SUPFAM" id="SSF56801">
    <property type="entry name" value="Acetyl-CoA synthetase-like"/>
    <property type="match status" value="1"/>
</dbReference>
<dbReference type="InterPro" id="IPR000873">
    <property type="entry name" value="AMP-dep_synth/lig_dom"/>
</dbReference>
<dbReference type="EMBL" id="UINC01057059">
    <property type="protein sequence ID" value="SVB77813.1"/>
    <property type="molecule type" value="Genomic_DNA"/>
</dbReference>
<dbReference type="Pfam" id="PF00501">
    <property type="entry name" value="AMP-binding"/>
    <property type="match status" value="1"/>
</dbReference>
<dbReference type="InterPro" id="IPR020845">
    <property type="entry name" value="AMP-binding_CS"/>
</dbReference>
<dbReference type="PANTHER" id="PTHR24096">
    <property type="entry name" value="LONG-CHAIN-FATTY-ACID--COA LIGASE"/>
    <property type="match status" value="1"/>
</dbReference>
<feature type="non-terminal residue" evidence="2">
    <location>
        <position position="384"/>
    </location>
</feature>
<dbReference type="GO" id="GO:0016405">
    <property type="term" value="F:CoA-ligase activity"/>
    <property type="evidence" value="ECO:0007669"/>
    <property type="project" value="TreeGrafter"/>
</dbReference>
<feature type="domain" description="AMP-dependent synthetase/ligase" evidence="1">
    <location>
        <begin position="47"/>
        <end position="383"/>
    </location>
</feature>
<dbReference type="InterPro" id="IPR042099">
    <property type="entry name" value="ANL_N_sf"/>
</dbReference>
<dbReference type="PANTHER" id="PTHR24096:SF420">
    <property type="entry name" value="LONG-CHAIN-FATTY-ACID--COA LIGASE-RELATED"/>
    <property type="match status" value="1"/>
</dbReference>
<evidence type="ECO:0000313" key="2">
    <source>
        <dbReference type="EMBL" id="SVB77813.1"/>
    </source>
</evidence>
<protein>
    <recommendedName>
        <fullName evidence="1">AMP-dependent synthetase/ligase domain-containing protein</fullName>
    </recommendedName>
</protein>
<dbReference type="Gene3D" id="3.40.50.12780">
    <property type="entry name" value="N-terminal domain of ligase-like"/>
    <property type="match status" value="1"/>
</dbReference>
<dbReference type="PROSITE" id="PS00455">
    <property type="entry name" value="AMP_BINDING"/>
    <property type="match status" value="1"/>
</dbReference>